<dbReference type="EMBL" id="JAECZA010000312">
    <property type="protein sequence ID" value="MBH8578042.1"/>
    <property type="molecule type" value="Genomic_DNA"/>
</dbReference>
<gene>
    <name evidence="1" type="ORF">I8752_34890</name>
</gene>
<dbReference type="AlphaFoldDB" id="A0A8J7IVA9"/>
<organism evidence="1 2">
    <name type="scientific">Dendronalium phyllosphericum CENA369</name>
    <dbReference type="NCBI Taxonomy" id="1725256"/>
    <lineage>
        <taxon>Bacteria</taxon>
        <taxon>Bacillati</taxon>
        <taxon>Cyanobacteriota</taxon>
        <taxon>Cyanophyceae</taxon>
        <taxon>Nostocales</taxon>
        <taxon>Nostocaceae</taxon>
        <taxon>Dendronalium</taxon>
        <taxon>Dendronalium phyllosphericum</taxon>
    </lineage>
</organism>
<protein>
    <submittedName>
        <fullName evidence="1">Uncharacterized protein</fullName>
    </submittedName>
</protein>
<sequence>MKTQTLTPEQVKELRKIKQRLVELEQSGEQRIATLESMVESNNLYYK</sequence>
<evidence type="ECO:0000313" key="1">
    <source>
        <dbReference type="EMBL" id="MBH8578042.1"/>
    </source>
</evidence>
<comment type="caution">
    <text evidence="1">The sequence shown here is derived from an EMBL/GenBank/DDBJ whole genome shotgun (WGS) entry which is preliminary data.</text>
</comment>
<dbReference type="RefSeq" id="WP_214436714.1">
    <property type="nucleotide sequence ID" value="NZ_CAWPUQ010000251.1"/>
</dbReference>
<evidence type="ECO:0000313" key="2">
    <source>
        <dbReference type="Proteomes" id="UP000662314"/>
    </source>
</evidence>
<name>A0A8J7IVA9_9NOST</name>
<proteinExistence type="predicted"/>
<dbReference type="Proteomes" id="UP000662314">
    <property type="component" value="Unassembled WGS sequence"/>
</dbReference>
<accession>A0A8J7IVA9</accession>
<reference evidence="1 2" key="1">
    <citation type="journal article" date="2021" name="Int. J. Syst. Evol. Microbiol.">
        <title>Amazonocrinis nigriterrae gen. nov., sp. nov., Atlanticothrix silvestris gen. nov., sp. nov. and Dendronalium phyllosphericum gen. nov., sp. nov., nostocacean cyanobacteria from Brazilian environments.</title>
        <authorList>
            <person name="Alvarenga D.O."/>
            <person name="Andreote A.P.D."/>
            <person name="Branco L.H.Z."/>
            <person name="Delbaje E."/>
            <person name="Cruz R.B."/>
            <person name="Varani A.M."/>
            <person name="Fiore M.F."/>
        </authorList>
    </citation>
    <scope>NUCLEOTIDE SEQUENCE [LARGE SCALE GENOMIC DNA]</scope>
    <source>
        <strain evidence="1 2">CENA369</strain>
    </source>
</reference>
<keyword evidence="2" id="KW-1185">Reference proteome</keyword>